<dbReference type="EMBL" id="CAJHIS010000048">
    <property type="protein sequence ID" value="CAD6495034.1"/>
    <property type="molecule type" value="Genomic_DNA"/>
</dbReference>
<dbReference type="Pfam" id="PF01609">
    <property type="entry name" value="DDE_Tnp_1"/>
    <property type="match status" value="1"/>
</dbReference>
<sequence length="453" mass="52664">MRGKCYYVYHSSTYWDKAFKKPRKISKYLGALDPDKGLIKSGGRHRIYPSDIRNITEYGNSMLLHETIKDLKPLLKEGFPDCWAEICAIAMVRATGNVPLKRIKDAWEKLYNAENMNPYLSPKKLSGIIREVGVNRAGQNIIFNELADLSKQLVYDLSSVFSRSMSINQAEKGYNKDKIQVPQINLALLCSADTGLPTMIRSLPGSVKDIKTLYHSINELDIGGKILILDRGFFSEGTIKFLGGKKGKKISYVLPTKRNSRYYDTRIHLNEYFSYHSRLIKCGKRKHNDFYLYLFEDQDLRLEEQKTLYRKLDEHKIEKEKYNIGMKKAGKILIVSDMDVEKLEIYLLYKKREVVEKMFDTYKTVLNADKLYLQDDESVFGHVFIAFLSLYIHCKLEQLLKKAELNHKFTPIDLLFKYSKVYHVNLKDHSMITEVPKKVMDLEEKLGLNIFPN</sequence>
<dbReference type="SUPFAM" id="SSF53098">
    <property type="entry name" value="Ribonuclease H-like"/>
    <property type="match status" value="1"/>
</dbReference>
<evidence type="ECO:0000313" key="3">
    <source>
        <dbReference type="Proteomes" id="UP000634805"/>
    </source>
</evidence>
<organism evidence="2 3">
    <name type="scientific">Candidatus Argoarchaeum ethanivorans</name>
    <dbReference type="NCBI Taxonomy" id="2608793"/>
    <lineage>
        <taxon>Archaea</taxon>
        <taxon>Methanobacteriati</taxon>
        <taxon>Methanobacteriota</taxon>
        <taxon>Stenosarchaea group</taxon>
        <taxon>Methanomicrobia</taxon>
        <taxon>Methanosarcinales</taxon>
        <taxon>Methanosarcinales incertae sedis</taxon>
        <taxon>GOM Arc I cluster</taxon>
        <taxon>Candidatus Argoarchaeum</taxon>
    </lineage>
</organism>
<dbReference type="AlphaFoldDB" id="A0A811TGZ2"/>
<proteinExistence type="predicted"/>
<protein>
    <submittedName>
        <fullName evidence="2">Transposase DDE domain protein</fullName>
    </submittedName>
</protein>
<dbReference type="InterPro" id="IPR012337">
    <property type="entry name" value="RNaseH-like_sf"/>
</dbReference>
<evidence type="ECO:0000259" key="1">
    <source>
        <dbReference type="Pfam" id="PF01609"/>
    </source>
</evidence>
<dbReference type="InterPro" id="IPR002559">
    <property type="entry name" value="Transposase_11"/>
</dbReference>
<evidence type="ECO:0000313" key="2">
    <source>
        <dbReference type="EMBL" id="CAD6495034.1"/>
    </source>
</evidence>
<reference evidence="2" key="1">
    <citation type="submission" date="2020-10" db="EMBL/GenBank/DDBJ databases">
        <authorList>
            <person name="Hahn C.J."/>
            <person name="Laso-Perez R."/>
            <person name="Vulcano F."/>
            <person name="Vaziourakis K.-M."/>
            <person name="Stokke R."/>
            <person name="Steen I.H."/>
            <person name="Teske A."/>
            <person name="Boetius A."/>
            <person name="Liebeke M."/>
            <person name="Amann R."/>
            <person name="Knittel K."/>
        </authorList>
    </citation>
    <scope>NUCLEOTIDE SEQUENCE</scope>
    <source>
        <strain evidence="2">Gfbio:e3339647-f889-4370-9287-4fb5cb688e4c:AG392D22_GoMArc1</strain>
    </source>
</reference>
<dbReference type="GO" id="GO:0006313">
    <property type="term" value="P:DNA transposition"/>
    <property type="evidence" value="ECO:0007669"/>
    <property type="project" value="InterPro"/>
</dbReference>
<name>A0A811TGZ2_9EURY</name>
<dbReference type="GO" id="GO:0003677">
    <property type="term" value="F:DNA binding"/>
    <property type="evidence" value="ECO:0007669"/>
    <property type="project" value="InterPro"/>
</dbReference>
<dbReference type="PANTHER" id="PTHR34614">
    <property type="match status" value="1"/>
</dbReference>
<feature type="domain" description="Transposase IS4-like" evidence="1">
    <location>
        <begin position="169"/>
        <end position="390"/>
    </location>
</feature>
<comment type="caution">
    <text evidence="2">The sequence shown here is derived from an EMBL/GenBank/DDBJ whole genome shotgun (WGS) entry which is preliminary data.</text>
</comment>
<dbReference type="Proteomes" id="UP000634805">
    <property type="component" value="Unassembled WGS sequence"/>
</dbReference>
<dbReference type="GO" id="GO:0004803">
    <property type="term" value="F:transposase activity"/>
    <property type="evidence" value="ECO:0007669"/>
    <property type="project" value="InterPro"/>
</dbReference>
<gene>
    <name evidence="2" type="ORF">EMLJLAPB_01120</name>
</gene>
<dbReference type="PANTHER" id="PTHR34614:SF2">
    <property type="entry name" value="TRANSPOSASE IS4-LIKE DOMAIN-CONTAINING PROTEIN"/>
    <property type="match status" value="1"/>
</dbReference>
<accession>A0A811TGZ2</accession>